<dbReference type="SUPFAM" id="SSF89796">
    <property type="entry name" value="CoA-transferase family III (CaiB/BaiF)"/>
    <property type="match status" value="1"/>
</dbReference>
<accession>A0AAU7JY04</accession>
<organism evidence="2">
    <name type="scientific">Pedococcus sp. KACC 23699</name>
    <dbReference type="NCBI Taxonomy" id="3149228"/>
    <lineage>
        <taxon>Bacteria</taxon>
        <taxon>Bacillati</taxon>
        <taxon>Actinomycetota</taxon>
        <taxon>Actinomycetes</taxon>
        <taxon>Micrococcales</taxon>
        <taxon>Intrasporangiaceae</taxon>
        <taxon>Pedococcus</taxon>
    </lineage>
</organism>
<sequence length="376" mass="39251">MADQELSSGRRGPLTGVSVLEVGGIGPVPFAAMLLADLGARVVRIDRPGEDLSGTHAVLLRGRSSVVLDLKSDAGCAEVLRLVEASDVLLEGFRPGVAERLGFGPDVALSRNPALVYGRMTGWGQDGPYAALAGHDITYLAISGVLDAFVGEGGRPVPPLNLLGDFGGGGALLAFGVLAGVLHARATGEGQVVDAAIVDGVASMTAMQQAMLASGAWSQPRGHNLFDGGAPFYRCYRTSDDRWIAVGAIEPVFYDRLLRGLGLQDLPRDVPAQMDPTGWAQTSELFAARFSGRTRAEWVDIFADLDACVAPVLTLEEARADPHLAVRRTYGDRDGALVQPAVVPRFSRTPGRGGGGPGAQGASDGPLRATRSTSTD</sequence>
<gene>
    <name evidence="2" type="ORF">ABEG17_06790</name>
</gene>
<dbReference type="PANTHER" id="PTHR48228">
    <property type="entry name" value="SUCCINYL-COA--D-CITRAMALATE COA-TRANSFERASE"/>
    <property type="match status" value="1"/>
</dbReference>
<dbReference type="Gene3D" id="3.40.50.10540">
    <property type="entry name" value="Crotonobetainyl-coa:carnitine coa-transferase, domain 1"/>
    <property type="match status" value="1"/>
</dbReference>
<feature type="region of interest" description="Disordered" evidence="1">
    <location>
        <begin position="343"/>
        <end position="376"/>
    </location>
</feature>
<reference evidence="2" key="1">
    <citation type="submission" date="2024-05" db="EMBL/GenBank/DDBJ databases">
        <authorList>
            <person name="Kim S."/>
            <person name="Heo J."/>
            <person name="Choi H."/>
            <person name="Choi Y."/>
            <person name="Kwon S.-W."/>
            <person name="Kim Y."/>
        </authorList>
    </citation>
    <scope>NUCLEOTIDE SEQUENCE</scope>
    <source>
        <strain evidence="2">KACC 23699</strain>
    </source>
</reference>
<dbReference type="InterPro" id="IPR044855">
    <property type="entry name" value="CoA-Trfase_III_dom3_sf"/>
</dbReference>
<dbReference type="GO" id="GO:0003824">
    <property type="term" value="F:catalytic activity"/>
    <property type="evidence" value="ECO:0007669"/>
    <property type="project" value="InterPro"/>
</dbReference>
<evidence type="ECO:0000256" key="1">
    <source>
        <dbReference type="SAM" id="MobiDB-lite"/>
    </source>
</evidence>
<proteinExistence type="predicted"/>
<evidence type="ECO:0000313" key="2">
    <source>
        <dbReference type="EMBL" id="XBO45036.1"/>
    </source>
</evidence>
<dbReference type="InterPro" id="IPR003673">
    <property type="entry name" value="CoA-Trfase_fam_III"/>
</dbReference>
<dbReference type="InterPro" id="IPR050509">
    <property type="entry name" value="CoA-transferase_III"/>
</dbReference>
<dbReference type="Pfam" id="PF02515">
    <property type="entry name" value="CoA_transf_3"/>
    <property type="match status" value="1"/>
</dbReference>
<dbReference type="AlphaFoldDB" id="A0AAU7JY04"/>
<protein>
    <submittedName>
        <fullName evidence="2">CaiB/BaiF CoA-transferase family protein</fullName>
    </submittedName>
</protein>
<dbReference type="EMBL" id="CP157483">
    <property type="protein sequence ID" value="XBO45036.1"/>
    <property type="molecule type" value="Genomic_DNA"/>
</dbReference>
<dbReference type="Gene3D" id="3.30.1540.10">
    <property type="entry name" value="formyl-coa transferase, domain 3"/>
    <property type="match status" value="1"/>
</dbReference>
<dbReference type="PANTHER" id="PTHR48228:SF5">
    <property type="entry name" value="ALPHA-METHYLACYL-COA RACEMASE"/>
    <property type="match status" value="1"/>
</dbReference>
<name>A0AAU7JY04_9MICO</name>
<dbReference type="InterPro" id="IPR023606">
    <property type="entry name" value="CoA-Trfase_III_dom_1_sf"/>
</dbReference>
<dbReference type="RefSeq" id="WP_406832520.1">
    <property type="nucleotide sequence ID" value="NZ_CP157483.1"/>
</dbReference>